<dbReference type="InterPro" id="IPR045828">
    <property type="entry name" value="PKD_Bacteroidetes"/>
</dbReference>
<dbReference type="Pfam" id="PF13385">
    <property type="entry name" value="Laminin_G_3"/>
    <property type="match status" value="1"/>
</dbReference>
<dbReference type="RefSeq" id="WP_311686138.1">
    <property type="nucleotide sequence ID" value="NZ_JAVRHM010000018.1"/>
</dbReference>
<dbReference type="InterPro" id="IPR006558">
    <property type="entry name" value="LamG-like"/>
</dbReference>
<dbReference type="SUPFAM" id="SSF49785">
    <property type="entry name" value="Galactose-binding domain-like"/>
    <property type="match status" value="1"/>
</dbReference>
<dbReference type="EMBL" id="JAVRHM010000018">
    <property type="protein sequence ID" value="MDT0691034.1"/>
    <property type="molecule type" value="Genomic_DNA"/>
</dbReference>
<comment type="caution">
    <text evidence="5">The sequence shown here is derived from an EMBL/GenBank/DDBJ whole genome shotgun (WGS) entry which is preliminary data.</text>
</comment>
<dbReference type="InterPro" id="IPR013320">
    <property type="entry name" value="ConA-like_dom_sf"/>
</dbReference>
<keyword evidence="2" id="KW-1015">Disulfide bond</keyword>
<name>A0ABU3E5V7_9FLAO</name>
<keyword evidence="1" id="KW-0732">Signal</keyword>
<dbReference type="InterPro" id="IPR025667">
    <property type="entry name" value="SprB_repeat"/>
</dbReference>
<feature type="region of interest" description="Disordered" evidence="3">
    <location>
        <begin position="2946"/>
        <end position="2989"/>
    </location>
</feature>
<dbReference type="Gene3D" id="2.60.40.10">
    <property type="entry name" value="Immunoglobulins"/>
    <property type="match status" value="7"/>
</dbReference>
<evidence type="ECO:0000313" key="6">
    <source>
        <dbReference type="Proteomes" id="UP001261624"/>
    </source>
</evidence>
<dbReference type="InterPro" id="IPR026444">
    <property type="entry name" value="Secre_tail"/>
</dbReference>
<dbReference type="Pfam" id="PF13573">
    <property type="entry name" value="SprB"/>
    <property type="match status" value="3"/>
</dbReference>
<evidence type="ECO:0000313" key="5">
    <source>
        <dbReference type="EMBL" id="MDT0691034.1"/>
    </source>
</evidence>
<dbReference type="InterPro" id="IPR013783">
    <property type="entry name" value="Ig-like_fold"/>
</dbReference>
<reference evidence="5 6" key="1">
    <citation type="submission" date="2023-09" db="EMBL/GenBank/DDBJ databases">
        <authorList>
            <person name="Rey-Velasco X."/>
        </authorList>
    </citation>
    <scope>NUCLEOTIDE SEQUENCE [LARGE SCALE GENOMIC DNA]</scope>
    <source>
        <strain evidence="5 6">F188</strain>
    </source>
</reference>
<dbReference type="SUPFAM" id="SSF49899">
    <property type="entry name" value="Concanavalin A-like lectins/glucanases"/>
    <property type="match status" value="1"/>
</dbReference>
<sequence>MGKITPVVKAVGIFIFLAVFAVFLLPASNSTPRKVSDYNLNQTGTFLPENKIADPVITTSNLQNPSCSDASDGSISISIANGVEPYSYSWTGPGSFSRITQNIDDLSPGSYSVTVTDAENASSTKNFTLEVEDNIAPTVLTQNITVELDQNGNATISAEDIDNNSTDNCQIQSRSLPITSFDCSDVGSNSVELTVTDVNGNSAKKTATVTVEDNIAPTVLTQNIIVELDQNGNATISAEDIDNNSTDNCQIQSRSLNITNFDCNDVGSNSVELTVTDVNGNSAKKTATVTVEDNIAPTILTQNITVELDQNGNAAISAEDIDNNSADNCQIQSRSLNITNFDCSDVGSNSVELTVTDVNGNSAKKSATVTVEDNIAPTILTQNITVELDQNGNATISAEDIDNNSTDNCQIQSRSLSITDFDCNDVGSNSVELTVTDVNGNSAKKTATVTVEDNIDPEIPELPDLTWSCSEEIVDFPTTTDNCDAEITGTTTDPLQFDTYGEYNITWTFTDASENKVTAVQKILIPEPTVNPVDDIVVCNGETISAIGFNGSTVDGTTYQWTSNNSSIGTSASGSNQIPAFEGINNTSEIATATINVTPVANNCEGESTSFTITVNPTPTIATPADIVVCDGEQISGVTFSVIAVTGTTISWSNDNTNIGLGTSGNGNIPAFTATNTTDESIFSTISVTPRANGCDGIVETFTIEVKPNPTVIAPEPQIYCTGTTADAISLTGSPEGVTYAITGGAQIGLSNRSAALEIPSFTPVNNTNSPVTAEITITPKANGCTGDSVSYSITVNPTPNVSISPSTQAICSEGTTNISLSGNVSGTDYNWTVSEISPAGSVTGAEDGSGDSISQTLINNTTSPATVKYRVVPTANDCSGTPITVTVTVNPKPILEITNPEAVCSPAEVDLTAPEVTAGSTSGLNFSYWTNETATTSLSNPETAGPGTYYIKATTGSGCSVIEPVTVTENPTPTLTSPTQVPGFCSETAFIYEFTSDVPGTEFYWSRDEINGISTPANNSNGNIGEVLVNTTTNPIEVVYEVTLVSPEGCVSTTEITTTVTPTPLLTSSLSPPSVCSGIEFQYTPTSETGGTVFSWSREEVSGISNSAATGTGAINEVLENTTNQTLGVTYKYTLSSNNCENPKVFNVTVPVTPSPDTEVFVSKDGGNQFPDQIEICPGENVDLFSSTSFPTTSSLPLELLNGNFNNGRQGWTTQPGSESRRWNLAPNGTTAYRYECQPWEVWWYNCNDQNINFHSNDNSQFFLVNSNANSGDFNDVQLISPGFSTEGYSSLELTFWHHYRDGSNSRYSYRDVGYLEYSINNGRWRELDNYTSNEGTAGNFAQRTYSVNQLTGYSNVRIRFRYDNADSDWYWAIDNVSITGDGSVAPTVAWTADTSDWTSTDQNPENLTPSETTVYTATYTDPGTGCPGSASVKVIVRDQLQPRIEANYCAFDGIEGKENTILLSVEGVDNVVDYDWSGQGIQFNDNDADNDPSTVEINLATTYTVMVTDSFGCSASASITPSENLIENGDFEQGRTNDYNTIYSYVNDQPNTRGEMYPEGTYAIGPDAHNYHNDFYGLGHGGSGNFMIVNGDRSIGNVVWQSNEIQITPDTEYYFSAWTTNVNPASPARLRLQVLIPGSSNPAEESTLGDLTNVPVGTWINFYNPELWNSGSNTDVILRIINENPTAGGNDFGIDDISFSAFKSIDFEFSPENNGPLCEGDELQLFANLEGGREPITYNWTGPNNFSSEEENPVIPDVTPENAGIYELTVTDFYGCAPRTLSTEVLISPQTIVNAGEDKIVCAESPEIQLNGLIEGSVSTGTWTGGNGSFHPDATALDAIYTPSTEEIANGNLSLILTSDDPEICAPTQDTIAITINPTPVIEEIIVTNPLCFEGSDASVKVSISNGTAPYTIEWSDGQTGEIASRLTALQEEDNFFVTVTDANGCSVTSENIIIAEPGPLEIVSFSATDVTCYGGNDATASIEIQGGILEGTTPNYSYQLLNSEGDVVSSEETSENTLTVTELFAGSYTFLVNSNASCAALTQNITIIQPPEIIVDAGEVNMPEQCGITNIALNAAPVDAELGSGMWSIVSGEGGSFEDASLPNTVFSGESNTSYELQWTVTPATGCEDLEQTIIVQFPETCSQLDFDGVDDYVDFRNSNNFNQSAFTLEAWVKPSSLNRTRTIISKRDPENLNIGYDLILKNGSPSFGVGNKSAVSAFRLNTNRWFHIAGVYTPGSELKLYVDGVQIQTNNNAIPSESGDLQTSFLIGAAPASSTGTATTDHFHGWIEEVRVWNKVISEEQIRFMMNQRLEKVGNDGLQGSVLKDKVAIPGNLNWSDLSGYYQLLADPDLFINGRTEDLSNNSIHGDLKNIQSLQQNTAPLPYISNKNGEWFNNTTWLHSDVWEPPNSTGIDPTSKIDWNIVQLKHNLENPSTTNNANSITVLALLSDSGTLDMQGDHGAGNNGNGIGTGNALTVTHYLKLDGNIHLNGESQLIQTEGSMLDASSSGYIQKDQQGTKNSYNYNYWSSPVSTTGASNNSGFTIASVLRDGSDAGNPKEITFGSSHTFAEGNYSGNLRISSYWLNIFHGTADVYGAWNSINADTPLEAATGYTMKGPSGSASISELQNYVFQGKPNNGTIRTTISDYENRLVGNPYPSAISARELILDNLRDVNGGRNNRNVFNGTLYFWDHFGEENTHVLAEYVGGYAAYNLTGGVPGVSNDRRINNSGNRGGSKRPKTAIPAGQGFFLNTILDQTVAQDITVHGGDVLFKNSQRLYGRKHPSNGNSQFLRPLYPQKELKSSDPEDDRPKIRLNFQSPKGYYRQILVAADPLATNGFDLGYDAPMMDYNAEDMFWMIHGGEFVIQAVADFGLEQILPLGLVTAEEGEFKIEIAELENIPEEMEIYLLNTEDSTYHDIRESEYKASIEAGYYPEKYQLVFQKKEQVEEEIPEEDENPGEELPEEGNDNPSDEDPEEHPKDDNNKDLPGISVEYILDSKQLVIYNPRAEEIQEVRIFTLNGRQIETFTEASREREIYLSIIRPVSTAVYIVKIHTSDKVYNKKIIVKN</sequence>
<protein>
    <submittedName>
        <fullName evidence="5">PKD-like domain-containing protein</fullName>
    </submittedName>
</protein>
<gene>
    <name evidence="5" type="ORF">RM549_14660</name>
</gene>
<evidence type="ECO:0000259" key="4">
    <source>
        <dbReference type="SMART" id="SM00560"/>
    </source>
</evidence>
<evidence type="ECO:0000256" key="3">
    <source>
        <dbReference type="SAM" id="MobiDB-lite"/>
    </source>
</evidence>
<accession>A0ABU3E5V7</accession>
<dbReference type="Gene3D" id="2.60.120.200">
    <property type="match status" value="1"/>
</dbReference>
<dbReference type="SMART" id="SM00560">
    <property type="entry name" value="LamGL"/>
    <property type="match status" value="1"/>
</dbReference>
<dbReference type="Pfam" id="PF19406">
    <property type="entry name" value="PKD_5"/>
    <property type="match status" value="4"/>
</dbReference>
<feature type="domain" description="LamG-like jellyroll fold" evidence="4">
    <location>
        <begin position="2168"/>
        <end position="2304"/>
    </location>
</feature>
<dbReference type="Gene3D" id="2.60.120.260">
    <property type="entry name" value="Galactose-binding domain-like"/>
    <property type="match status" value="2"/>
</dbReference>
<dbReference type="InterPro" id="IPR008979">
    <property type="entry name" value="Galactose-bd-like_sf"/>
</dbReference>
<proteinExistence type="predicted"/>
<dbReference type="Proteomes" id="UP001261624">
    <property type="component" value="Unassembled WGS sequence"/>
</dbReference>
<evidence type="ECO:0000256" key="1">
    <source>
        <dbReference type="ARBA" id="ARBA00022729"/>
    </source>
</evidence>
<keyword evidence="6" id="KW-1185">Reference proteome</keyword>
<evidence type="ECO:0000256" key="2">
    <source>
        <dbReference type="ARBA" id="ARBA00023157"/>
    </source>
</evidence>
<organism evidence="5 6">
    <name type="scientific">Autumnicola patrickiae</name>
    <dbReference type="NCBI Taxonomy" id="3075591"/>
    <lineage>
        <taxon>Bacteria</taxon>
        <taxon>Pseudomonadati</taxon>
        <taxon>Bacteroidota</taxon>
        <taxon>Flavobacteriia</taxon>
        <taxon>Flavobacteriales</taxon>
        <taxon>Flavobacteriaceae</taxon>
        <taxon>Autumnicola</taxon>
    </lineage>
</organism>
<feature type="compositionally biased region" description="Acidic residues" evidence="3">
    <location>
        <begin position="2948"/>
        <end position="2977"/>
    </location>
</feature>
<dbReference type="NCBIfam" id="TIGR04183">
    <property type="entry name" value="Por_Secre_tail"/>
    <property type="match status" value="1"/>
</dbReference>